<evidence type="ECO:0000256" key="1">
    <source>
        <dbReference type="SAM" id="Phobius"/>
    </source>
</evidence>
<feature type="transmembrane region" description="Helical" evidence="1">
    <location>
        <begin position="9"/>
        <end position="26"/>
    </location>
</feature>
<dbReference type="EMBL" id="MN738895">
    <property type="protein sequence ID" value="QHT30310.1"/>
    <property type="molecule type" value="Genomic_DNA"/>
</dbReference>
<feature type="transmembrane region" description="Helical" evidence="1">
    <location>
        <begin position="61"/>
        <end position="80"/>
    </location>
</feature>
<sequence>MFSIIKPKFIIPLLILFTKFQIIIAVDDDDDNILGEIVVDLLVGAGISICESFVFCKLMMLFVGFISLIAVLIGICSGEIGCEDICNSRNARRSFTSGVGYGVTRSFRR</sequence>
<dbReference type="AlphaFoldDB" id="A0A6C0EPR1"/>
<name>A0A6C0EPR1_9ZZZZ</name>
<keyword evidence="1" id="KW-0472">Membrane</keyword>
<evidence type="ECO:0000313" key="2">
    <source>
        <dbReference type="EMBL" id="QHT30310.1"/>
    </source>
</evidence>
<keyword evidence="1" id="KW-1133">Transmembrane helix</keyword>
<proteinExistence type="predicted"/>
<organism evidence="2">
    <name type="scientific">viral metagenome</name>
    <dbReference type="NCBI Taxonomy" id="1070528"/>
    <lineage>
        <taxon>unclassified sequences</taxon>
        <taxon>metagenomes</taxon>
        <taxon>organismal metagenomes</taxon>
    </lineage>
</organism>
<reference evidence="2" key="1">
    <citation type="journal article" date="2020" name="Nature">
        <title>Giant virus diversity and host interactions through global metagenomics.</title>
        <authorList>
            <person name="Schulz F."/>
            <person name="Roux S."/>
            <person name="Paez-Espino D."/>
            <person name="Jungbluth S."/>
            <person name="Walsh D.A."/>
            <person name="Denef V.J."/>
            <person name="McMahon K.D."/>
            <person name="Konstantinidis K.T."/>
            <person name="Eloe-Fadrosh E.A."/>
            <person name="Kyrpides N.C."/>
            <person name="Woyke T."/>
        </authorList>
    </citation>
    <scope>NUCLEOTIDE SEQUENCE</scope>
    <source>
        <strain evidence="2">GVMAG-M-3300009149-34</strain>
    </source>
</reference>
<accession>A0A6C0EPR1</accession>
<protein>
    <submittedName>
        <fullName evidence="2">Uncharacterized protein</fullName>
    </submittedName>
</protein>
<keyword evidence="1" id="KW-0812">Transmembrane</keyword>